<proteinExistence type="predicted"/>
<keyword evidence="2" id="KW-1133">Transmembrane helix</keyword>
<feature type="non-terminal residue" evidence="4">
    <location>
        <position position="1"/>
    </location>
</feature>
<gene>
    <name evidence="4" type="ORF">RJ641_033472</name>
</gene>
<dbReference type="InterPro" id="IPR041412">
    <property type="entry name" value="Xrn1_helical"/>
</dbReference>
<dbReference type="Proteomes" id="UP001370490">
    <property type="component" value="Unassembled WGS sequence"/>
</dbReference>
<feature type="region of interest" description="Disordered" evidence="1">
    <location>
        <begin position="17"/>
        <end position="39"/>
    </location>
</feature>
<dbReference type="AlphaFoldDB" id="A0AAN8VVB2"/>
<comment type="caution">
    <text evidence="4">The sequence shown here is derived from an EMBL/GenBank/DDBJ whole genome shotgun (WGS) entry which is preliminary data.</text>
</comment>
<keyword evidence="2" id="KW-0812">Transmembrane</keyword>
<feature type="domain" description="Xrn1 helical" evidence="3">
    <location>
        <begin position="22"/>
        <end position="99"/>
    </location>
</feature>
<protein>
    <submittedName>
        <fullName evidence="4">Xrn1, helical domain</fullName>
    </submittedName>
</protein>
<sequence length="147" mass="17056">IQQEREKRFQHLLNLKNSCKDKKKKRSKSFSSSNMNGMSVCQDPEILNQLNMEGVNSTTDNPKVDEDKVKLGEDGWKERYYAEKFEATTNADREKFRGHAVGEMMPCYLLASCFICFFLFYYSTEPTALFSLSISPLNIFDNRMSHP</sequence>
<organism evidence="4 5">
    <name type="scientific">Dillenia turbinata</name>
    <dbReference type="NCBI Taxonomy" id="194707"/>
    <lineage>
        <taxon>Eukaryota</taxon>
        <taxon>Viridiplantae</taxon>
        <taxon>Streptophyta</taxon>
        <taxon>Embryophyta</taxon>
        <taxon>Tracheophyta</taxon>
        <taxon>Spermatophyta</taxon>
        <taxon>Magnoliopsida</taxon>
        <taxon>eudicotyledons</taxon>
        <taxon>Gunneridae</taxon>
        <taxon>Pentapetalae</taxon>
        <taxon>Dilleniales</taxon>
        <taxon>Dilleniaceae</taxon>
        <taxon>Dillenia</taxon>
    </lineage>
</organism>
<evidence type="ECO:0000259" key="3">
    <source>
        <dbReference type="Pfam" id="PF17846"/>
    </source>
</evidence>
<evidence type="ECO:0000313" key="5">
    <source>
        <dbReference type="Proteomes" id="UP001370490"/>
    </source>
</evidence>
<reference evidence="4 5" key="1">
    <citation type="submission" date="2023-12" db="EMBL/GenBank/DDBJ databases">
        <title>A high-quality genome assembly for Dillenia turbinata (Dilleniales).</title>
        <authorList>
            <person name="Chanderbali A."/>
        </authorList>
    </citation>
    <scope>NUCLEOTIDE SEQUENCE [LARGE SCALE GENOMIC DNA]</scope>
    <source>
        <strain evidence="4">LSX21</strain>
        <tissue evidence="4">Leaf</tissue>
    </source>
</reference>
<evidence type="ECO:0000256" key="1">
    <source>
        <dbReference type="SAM" id="MobiDB-lite"/>
    </source>
</evidence>
<dbReference type="EMBL" id="JBAMMX010000007">
    <property type="protein sequence ID" value="KAK6936442.1"/>
    <property type="molecule type" value="Genomic_DNA"/>
</dbReference>
<accession>A0AAN8VVB2</accession>
<dbReference type="Pfam" id="PF17846">
    <property type="entry name" value="XRN_M"/>
    <property type="match status" value="1"/>
</dbReference>
<evidence type="ECO:0000313" key="4">
    <source>
        <dbReference type="EMBL" id="KAK6936442.1"/>
    </source>
</evidence>
<feature type="transmembrane region" description="Helical" evidence="2">
    <location>
        <begin position="105"/>
        <end position="123"/>
    </location>
</feature>
<keyword evidence="2" id="KW-0472">Membrane</keyword>
<keyword evidence="5" id="KW-1185">Reference proteome</keyword>
<name>A0AAN8VVB2_9MAGN</name>
<evidence type="ECO:0000256" key="2">
    <source>
        <dbReference type="SAM" id="Phobius"/>
    </source>
</evidence>